<gene>
    <name evidence="4" type="primary">yihQ_4</name>
    <name evidence="4" type="ORF">SDC9_116251</name>
</gene>
<dbReference type="InterPro" id="IPR048395">
    <property type="entry name" value="Glyco_hydro_31_C"/>
</dbReference>
<feature type="domain" description="Glycosyl hydrolase family 31 C-terminal" evidence="3">
    <location>
        <begin position="377"/>
        <end position="458"/>
    </location>
</feature>
<comment type="caution">
    <text evidence="4">The sequence shown here is derived from an EMBL/GenBank/DDBJ whole genome shotgun (WGS) entry which is preliminary data.</text>
</comment>
<feature type="domain" description="Glycoside hydrolase family 31 TIM barrel" evidence="2">
    <location>
        <begin position="35"/>
        <end position="340"/>
    </location>
</feature>
<keyword evidence="4" id="KW-0326">Glycosidase</keyword>
<organism evidence="4">
    <name type="scientific">bioreactor metagenome</name>
    <dbReference type="NCBI Taxonomy" id="1076179"/>
    <lineage>
        <taxon>unclassified sequences</taxon>
        <taxon>metagenomes</taxon>
        <taxon>ecological metagenomes</taxon>
    </lineage>
</organism>
<dbReference type="InterPro" id="IPR000322">
    <property type="entry name" value="Glyco_hydro_31_TIM"/>
</dbReference>
<name>A0A645BV15_9ZZZZ</name>
<dbReference type="SUPFAM" id="SSF51011">
    <property type="entry name" value="Glycosyl hydrolase domain"/>
    <property type="match status" value="1"/>
</dbReference>
<keyword evidence="4" id="KW-0378">Hydrolase</keyword>
<dbReference type="Gene3D" id="2.60.40.1180">
    <property type="entry name" value="Golgi alpha-mannosidase II"/>
    <property type="match status" value="1"/>
</dbReference>
<dbReference type="InterPro" id="IPR052990">
    <property type="entry name" value="Sulfoquinovosidase_GH31"/>
</dbReference>
<reference evidence="4" key="1">
    <citation type="submission" date="2019-08" db="EMBL/GenBank/DDBJ databases">
        <authorList>
            <person name="Kucharzyk K."/>
            <person name="Murdoch R.W."/>
            <person name="Higgins S."/>
            <person name="Loffler F."/>
        </authorList>
    </citation>
    <scope>NUCLEOTIDE SEQUENCE</scope>
</reference>
<evidence type="ECO:0000256" key="1">
    <source>
        <dbReference type="ARBA" id="ARBA00007806"/>
    </source>
</evidence>
<protein>
    <submittedName>
        <fullName evidence="4">Sulfoquinovosidase</fullName>
        <ecNumber evidence="4">3.2.1.199</ecNumber>
    </submittedName>
</protein>
<dbReference type="Pfam" id="PF01055">
    <property type="entry name" value="Glyco_hydro_31_2nd"/>
    <property type="match status" value="1"/>
</dbReference>
<dbReference type="PANTHER" id="PTHR46959:SF2">
    <property type="entry name" value="SULFOQUINOVOSIDASE"/>
    <property type="match status" value="1"/>
</dbReference>
<dbReference type="GO" id="GO:0005975">
    <property type="term" value="P:carbohydrate metabolic process"/>
    <property type="evidence" value="ECO:0007669"/>
    <property type="project" value="InterPro"/>
</dbReference>
<dbReference type="Gene3D" id="3.20.20.80">
    <property type="entry name" value="Glycosidases"/>
    <property type="match status" value="1"/>
</dbReference>
<comment type="similarity">
    <text evidence="1">Belongs to the glycosyl hydrolase 31 family.</text>
</comment>
<sequence>MDAVGSTLSGWLFHASSPLSLIERHTAVTGRLKALPAFAYGTILGLRGGTTAAEHVIAACEAQGASISALWIEDWQGRRGKNGGPPLWWRWYPDETLYPEFISWAQTLRSRGIALLGYANPFLSLSEENPLYTEGHALGYFVRQKDGADYEQYFFTGKEYRFVMVDLTNPEAYAWLKRRMQEGMLASGLSGWMADYGEYVPLDSVSTSSDAITAHCETPVLWQKLNRELIAESGHEEDFFLFSRSGGTGGNRHAVCYWTGDQTPTFDRHDGLASSITGILTGGISGMSINHTDIGGFTTLITPVYKLVRTKEVMFRWLEYAAFTPVFRTHDGNYSSDLVYQFYNDEEGLRFFAKMSRLHDSLHWYFRLLESEACEKGWPMMRALWLHNQADRTCRTISRQYLLGEDLLVCPVTKKGAVSLRAYLPEGEWEHAFTGTRYPGKQWQTIDVPYGTPAVFLRLSGTHCDELRKSIRAASNEA</sequence>
<dbReference type="PANTHER" id="PTHR46959">
    <property type="entry name" value="SULFOQUINOVOSIDASE"/>
    <property type="match status" value="1"/>
</dbReference>
<dbReference type="InterPro" id="IPR013780">
    <property type="entry name" value="Glyco_hydro_b"/>
</dbReference>
<dbReference type="InterPro" id="IPR017853">
    <property type="entry name" value="GH"/>
</dbReference>
<dbReference type="GO" id="GO:0004553">
    <property type="term" value="F:hydrolase activity, hydrolyzing O-glycosyl compounds"/>
    <property type="evidence" value="ECO:0007669"/>
    <property type="project" value="InterPro"/>
</dbReference>
<evidence type="ECO:0000259" key="3">
    <source>
        <dbReference type="Pfam" id="PF21365"/>
    </source>
</evidence>
<evidence type="ECO:0000313" key="4">
    <source>
        <dbReference type="EMBL" id="MPM69306.1"/>
    </source>
</evidence>
<dbReference type="EC" id="3.2.1.199" evidence="4"/>
<dbReference type="Pfam" id="PF21365">
    <property type="entry name" value="Glyco_hydro_31_3rd"/>
    <property type="match status" value="1"/>
</dbReference>
<dbReference type="SUPFAM" id="SSF51445">
    <property type="entry name" value="(Trans)glycosidases"/>
    <property type="match status" value="1"/>
</dbReference>
<dbReference type="AlphaFoldDB" id="A0A645BV15"/>
<evidence type="ECO:0000259" key="2">
    <source>
        <dbReference type="Pfam" id="PF01055"/>
    </source>
</evidence>
<dbReference type="EMBL" id="VSSQ01022784">
    <property type="protein sequence ID" value="MPM69306.1"/>
    <property type="molecule type" value="Genomic_DNA"/>
</dbReference>
<proteinExistence type="inferred from homology"/>
<accession>A0A645BV15</accession>